<dbReference type="EMBL" id="NIVS01000042">
    <property type="protein sequence ID" value="OWQ51377.1"/>
    <property type="molecule type" value="Genomic_DNA"/>
</dbReference>
<proteinExistence type="predicted"/>
<dbReference type="Gene3D" id="1.10.10.10">
    <property type="entry name" value="Winged helix-like DNA-binding domain superfamily/Winged helix DNA-binding domain"/>
    <property type="match status" value="1"/>
</dbReference>
<dbReference type="Pfam" id="PF03551">
    <property type="entry name" value="PadR"/>
    <property type="match status" value="1"/>
</dbReference>
<evidence type="ECO:0000313" key="3">
    <source>
        <dbReference type="Proteomes" id="UP000198157"/>
    </source>
</evidence>
<evidence type="ECO:0000313" key="2">
    <source>
        <dbReference type="EMBL" id="OWQ51377.1"/>
    </source>
</evidence>
<feature type="domain" description="Transcription regulator PadR N-terminal" evidence="1">
    <location>
        <begin position="28"/>
        <end position="96"/>
    </location>
</feature>
<dbReference type="SUPFAM" id="SSF46785">
    <property type="entry name" value="Winged helix' DNA-binding domain"/>
    <property type="match status" value="1"/>
</dbReference>
<dbReference type="InterPro" id="IPR036388">
    <property type="entry name" value="WH-like_DNA-bd_sf"/>
</dbReference>
<protein>
    <submittedName>
        <fullName evidence="2">PadR family transcriptional regulator</fullName>
    </submittedName>
</protein>
<dbReference type="PANTHER" id="PTHR43252:SF7">
    <property type="entry name" value="TRANSCRIPTIONAL REGULATOR YQJI"/>
    <property type="match status" value="1"/>
</dbReference>
<dbReference type="OrthoDB" id="9814826at2"/>
<dbReference type="InterPro" id="IPR005149">
    <property type="entry name" value="Tscrpt_reg_PadR_N"/>
</dbReference>
<accession>A0A246HJR5</accession>
<reference evidence="2 3" key="1">
    <citation type="submission" date="2017-06" db="EMBL/GenBank/DDBJ databases">
        <authorList>
            <person name="Kim H.J."/>
            <person name="Triplett B.A."/>
        </authorList>
    </citation>
    <scope>NUCLEOTIDE SEQUENCE [LARGE SCALE GENOMIC DNA]</scope>
    <source>
        <strain evidence="2 3">13146</strain>
    </source>
</reference>
<name>A0A246HJR5_STEMA</name>
<dbReference type="PANTHER" id="PTHR43252">
    <property type="entry name" value="TRANSCRIPTIONAL REGULATOR YQJI"/>
    <property type="match status" value="1"/>
</dbReference>
<comment type="caution">
    <text evidence="2">The sequence shown here is derived from an EMBL/GenBank/DDBJ whole genome shotgun (WGS) entry which is preliminary data.</text>
</comment>
<dbReference type="Proteomes" id="UP000198157">
    <property type="component" value="Unassembled WGS sequence"/>
</dbReference>
<dbReference type="InterPro" id="IPR036390">
    <property type="entry name" value="WH_DNA-bd_sf"/>
</dbReference>
<gene>
    <name evidence="2" type="ORF">CEE60_15145</name>
</gene>
<organism evidence="2 3">
    <name type="scientific">Stenotrophomonas maltophilia</name>
    <name type="common">Pseudomonas maltophilia</name>
    <name type="synonym">Xanthomonas maltophilia</name>
    <dbReference type="NCBI Taxonomy" id="40324"/>
    <lineage>
        <taxon>Bacteria</taxon>
        <taxon>Pseudomonadati</taxon>
        <taxon>Pseudomonadota</taxon>
        <taxon>Gammaproteobacteria</taxon>
        <taxon>Lysobacterales</taxon>
        <taxon>Lysobacteraceae</taxon>
        <taxon>Stenotrophomonas</taxon>
        <taxon>Stenotrophomonas maltophilia group</taxon>
    </lineage>
</organism>
<sequence>MTSPRDLDRPARPLTARPLSRGDLRLLVLSLLADQPRHGYELIQLISDMFVRVYTPSAGSIYPVLAQFEAAGWVGAVEDGGRKRYALSALGQAELAAQRDEVDAAVHRVRDSARTITKANLPPSVRDALRELKHALGLCHGRWQDDNAAAVAEALREAAARIRAQGR</sequence>
<dbReference type="AlphaFoldDB" id="A0A246HJR5"/>
<evidence type="ECO:0000259" key="1">
    <source>
        <dbReference type="Pfam" id="PF03551"/>
    </source>
</evidence>